<feature type="transmembrane region" description="Helical" evidence="7">
    <location>
        <begin position="220"/>
        <end position="237"/>
    </location>
</feature>
<evidence type="ECO:0000256" key="1">
    <source>
        <dbReference type="ARBA" id="ARBA00004141"/>
    </source>
</evidence>
<dbReference type="RefSeq" id="WP_277191576.1">
    <property type="nucleotide sequence ID" value="NZ_JAROAV010000023.1"/>
</dbReference>
<reference evidence="9 10" key="1">
    <citation type="submission" date="2023-03" db="EMBL/GenBank/DDBJ databases">
        <title>YIM 133296 draft genome.</title>
        <authorList>
            <person name="Xiong L."/>
        </authorList>
    </citation>
    <scope>NUCLEOTIDE SEQUENCE [LARGE SCALE GENOMIC DNA]</scope>
    <source>
        <strain evidence="9 10">YIM 133296</strain>
    </source>
</reference>
<dbReference type="PANTHER" id="PTHR43731:SF14">
    <property type="entry name" value="PRESENILIN-ASSOCIATED RHOMBOID-LIKE PROTEIN, MITOCHONDRIAL"/>
    <property type="match status" value="1"/>
</dbReference>
<protein>
    <submittedName>
        <fullName evidence="9">Rhomboid family intramembrane serine protease</fullName>
    </submittedName>
</protein>
<organism evidence="9 10">
    <name type="scientific">Luteipulveratus flavus</name>
    <dbReference type="NCBI Taxonomy" id="3031728"/>
    <lineage>
        <taxon>Bacteria</taxon>
        <taxon>Bacillati</taxon>
        <taxon>Actinomycetota</taxon>
        <taxon>Actinomycetes</taxon>
        <taxon>Micrococcales</taxon>
        <taxon>Dermacoccaceae</taxon>
        <taxon>Luteipulveratus</taxon>
    </lineage>
</organism>
<proteinExistence type="inferred from homology"/>
<dbReference type="SUPFAM" id="SSF144091">
    <property type="entry name" value="Rhomboid-like"/>
    <property type="match status" value="1"/>
</dbReference>
<dbReference type="Gene3D" id="1.20.1540.10">
    <property type="entry name" value="Rhomboid-like"/>
    <property type="match status" value="1"/>
</dbReference>
<keyword evidence="10" id="KW-1185">Reference proteome</keyword>
<feature type="transmembrane region" description="Helical" evidence="7">
    <location>
        <begin position="80"/>
        <end position="98"/>
    </location>
</feature>
<dbReference type="PANTHER" id="PTHR43731">
    <property type="entry name" value="RHOMBOID PROTEASE"/>
    <property type="match status" value="1"/>
</dbReference>
<evidence type="ECO:0000256" key="6">
    <source>
        <dbReference type="ARBA" id="ARBA00023136"/>
    </source>
</evidence>
<feature type="transmembrane region" description="Helical" evidence="7">
    <location>
        <begin position="196"/>
        <end position="213"/>
    </location>
</feature>
<evidence type="ECO:0000256" key="7">
    <source>
        <dbReference type="SAM" id="Phobius"/>
    </source>
</evidence>
<comment type="caution">
    <text evidence="9">The sequence shown here is derived from an EMBL/GenBank/DDBJ whole genome shotgun (WGS) entry which is preliminary data.</text>
</comment>
<dbReference type="InterPro" id="IPR035952">
    <property type="entry name" value="Rhomboid-like_sf"/>
</dbReference>
<keyword evidence="5 7" id="KW-1133">Transmembrane helix</keyword>
<dbReference type="InterPro" id="IPR050925">
    <property type="entry name" value="Rhomboid_protease_S54"/>
</dbReference>
<feature type="transmembrane region" description="Helical" evidence="7">
    <location>
        <begin position="243"/>
        <end position="262"/>
    </location>
</feature>
<feature type="transmembrane region" description="Helical" evidence="7">
    <location>
        <begin position="131"/>
        <end position="149"/>
    </location>
</feature>
<keyword evidence="4" id="KW-0378">Hydrolase</keyword>
<dbReference type="InterPro" id="IPR022764">
    <property type="entry name" value="Peptidase_S54_rhomboid_dom"/>
</dbReference>
<dbReference type="GO" id="GO:0008233">
    <property type="term" value="F:peptidase activity"/>
    <property type="evidence" value="ECO:0007669"/>
    <property type="project" value="UniProtKB-KW"/>
</dbReference>
<gene>
    <name evidence="9" type="ORF">P4R38_06815</name>
</gene>
<evidence type="ECO:0000256" key="4">
    <source>
        <dbReference type="ARBA" id="ARBA00022801"/>
    </source>
</evidence>
<evidence type="ECO:0000313" key="9">
    <source>
        <dbReference type="EMBL" id="MDF8263949.1"/>
    </source>
</evidence>
<feature type="domain" description="Peptidase S54 rhomboid" evidence="8">
    <location>
        <begin position="115"/>
        <end position="259"/>
    </location>
</feature>
<feature type="transmembrane region" description="Helical" evidence="7">
    <location>
        <begin position="269"/>
        <end position="289"/>
    </location>
</feature>
<dbReference type="Pfam" id="PF01694">
    <property type="entry name" value="Rhomboid"/>
    <property type="match status" value="1"/>
</dbReference>
<keyword evidence="6 7" id="KW-0472">Membrane</keyword>
<dbReference type="Proteomes" id="UP001528912">
    <property type="component" value="Unassembled WGS sequence"/>
</dbReference>
<evidence type="ECO:0000259" key="8">
    <source>
        <dbReference type="Pfam" id="PF01694"/>
    </source>
</evidence>
<sequence>MSSPTGPTAEPPAEAPPTCPRHPDQVAYVRCQRCNRPTCPACQRPASVGIQCVDCVKEQQRSSPVTRSIFGGRAVSGRPVVTIALIAICVVVYVGQLSTDRVTADLQFAPVLGRDEPWRFLTAAFLHDPNSILHILFNMYALWICGQYLEPMLGRARFLALYLVSAVGGSVGYALLASTPATAEQWQDSGWFTPTVGASGAVFGLFAAVVVLNRHLGREIGPMLTMIAINAAIPFFVSNIAWQAHLGGAVTGAAVAAVIAVLGRDRRQLHWGALAGVLLVLAVLAVIRYQTVTLPPGLIMG</sequence>
<comment type="subcellular location">
    <subcellularLocation>
        <location evidence="1">Membrane</location>
        <topology evidence="1">Multi-pass membrane protein</topology>
    </subcellularLocation>
</comment>
<name>A0ABT6C7A0_9MICO</name>
<evidence type="ECO:0000256" key="2">
    <source>
        <dbReference type="ARBA" id="ARBA00009045"/>
    </source>
</evidence>
<comment type="similarity">
    <text evidence="2">Belongs to the peptidase S54 family.</text>
</comment>
<dbReference type="GO" id="GO:0006508">
    <property type="term" value="P:proteolysis"/>
    <property type="evidence" value="ECO:0007669"/>
    <property type="project" value="UniProtKB-KW"/>
</dbReference>
<feature type="transmembrane region" description="Helical" evidence="7">
    <location>
        <begin position="156"/>
        <end position="176"/>
    </location>
</feature>
<dbReference type="EMBL" id="JAROAV010000023">
    <property type="protein sequence ID" value="MDF8263949.1"/>
    <property type="molecule type" value="Genomic_DNA"/>
</dbReference>
<evidence type="ECO:0000256" key="5">
    <source>
        <dbReference type="ARBA" id="ARBA00022989"/>
    </source>
</evidence>
<evidence type="ECO:0000313" key="10">
    <source>
        <dbReference type="Proteomes" id="UP001528912"/>
    </source>
</evidence>
<keyword evidence="9" id="KW-0645">Protease</keyword>
<accession>A0ABT6C7A0</accession>
<keyword evidence="3 7" id="KW-0812">Transmembrane</keyword>
<evidence type="ECO:0000256" key="3">
    <source>
        <dbReference type="ARBA" id="ARBA00022692"/>
    </source>
</evidence>